<evidence type="ECO:0000313" key="2">
    <source>
        <dbReference type="Proteomes" id="UP001524587"/>
    </source>
</evidence>
<gene>
    <name evidence="1" type="ORF">NFI95_12165</name>
</gene>
<evidence type="ECO:0000313" key="1">
    <source>
        <dbReference type="EMBL" id="MCQ8279199.1"/>
    </source>
</evidence>
<accession>A0ABT1W8H9</accession>
<dbReference type="PANTHER" id="PTHR46656">
    <property type="entry name" value="PUTATIVE-RELATED"/>
    <property type="match status" value="1"/>
</dbReference>
<name>A0ABT1W8H9_9PROT</name>
<dbReference type="Proteomes" id="UP001524587">
    <property type="component" value="Unassembled WGS sequence"/>
</dbReference>
<dbReference type="Gene3D" id="3.40.50.2000">
    <property type="entry name" value="Glycogen Phosphorylase B"/>
    <property type="match status" value="1"/>
</dbReference>
<protein>
    <submittedName>
        <fullName evidence="1">Glycosyltransferase</fullName>
        <ecNumber evidence="1">2.4.-.-</ecNumber>
    </submittedName>
</protein>
<keyword evidence="1" id="KW-0808">Transferase</keyword>
<reference evidence="1 2" key="1">
    <citation type="submission" date="2022-06" db="EMBL/GenBank/DDBJ databases">
        <title>Endosaccharibacter gen. nov., sp. nov., endophytic bacteria isolated from sugarcane.</title>
        <authorList>
            <person name="Pitiwittayakul N."/>
            <person name="Yukphan P."/>
            <person name="Charoenyingcharoen P."/>
            <person name="Tanasupawat S."/>
        </authorList>
    </citation>
    <scope>NUCLEOTIDE SEQUENCE [LARGE SCALE GENOMIC DNA]</scope>
    <source>
        <strain evidence="1 2">KSS8</strain>
    </source>
</reference>
<dbReference type="RefSeq" id="WP_422864685.1">
    <property type="nucleotide sequence ID" value="NZ_JAMSKV010000010.1"/>
</dbReference>
<dbReference type="EC" id="2.4.-.-" evidence="1"/>
<dbReference type="SUPFAM" id="SSF53756">
    <property type="entry name" value="UDP-Glycosyltransferase/glycogen phosphorylase"/>
    <property type="match status" value="1"/>
</dbReference>
<comment type="caution">
    <text evidence="1">The sequence shown here is derived from an EMBL/GenBank/DDBJ whole genome shotgun (WGS) entry which is preliminary data.</text>
</comment>
<proteinExistence type="predicted"/>
<organism evidence="1 2">
    <name type="scientific">Endosaccharibacter trunci</name>
    <dbReference type="NCBI Taxonomy" id="2812733"/>
    <lineage>
        <taxon>Bacteria</taxon>
        <taxon>Pseudomonadati</taxon>
        <taxon>Pseudomonadota</taxon>
        <taxon>Alphaproteobacteria</taxon>
        <taxon>Acetobacterales</taxon>
        <taxon>Acetobacteraceae</taxon>
        <taxon>Endosaccharibacter</taxon>
    </lineage>
</organism>
<keyword evidence="2" id="KW-1185">Reference proteome</keyword>
<dbReference type="Pfam" id="PF13692">
    <property type="entry name" value="Glyco_trans_1_4"/>
    <property type="match status" value="1"/>
</dbReference>
<sequence>MRIIVHSAVADRTIKGSLGTEDYSYYFVRLFFAEALRRFADVVEVSDPATEVDPVFAESEAEGEPCLFLSFAPPQKTVLGLRCPVVPVFAWEFSTIPNEVWGEDIRNDWRAVFAVSAGAIALSSYTADIVRKAMGQAYPIAAIPAPVFERFRQEGGRAVAETITLRIAGTVLDTDRVAAFRSAPVWPCESPVPLLTPGPLPALILPADSAPAQPEPPLVGALESVADPVPGPQPDREPEPATMPAEPELVLVPMPVAVGPDRIGWRRRAQITKHFGLEWYRLAVRDLLPRPLRSVNAIAGRTMYRTYRLLRPRHAPPVLGGEGGLGLLSAAPSPDESLMLPRPEADVPADGENRLLLPDGKPEGSGVAAVDDGIAVRPKPAPSEPLPPVARVTLDGVVFTTMFSPRDGRKNWNDIVTAFCWAFRDTPGVTLAIKIVASDYEYEAGLRQLLSELAPLRCRVVVLHGFLETEDYRALIGATTFYANASHCEGLCLPVLEFMSAGVPAIAPDHTAFEDYVTPDNAFVIPSGIENTVWPGDGRDLFRTTRYRIDWHALMLSFREAYRVAREEPERYAAMSANARDTMKGFCAMDRVEPALRGFLEARVAAELERAA</sequence>
<dbReference type="EMBL" id="JAMSKV010000010">
    <property type="protein sequence ID" value="MCQ8279199.1"/>
    <property type="molecule type" value="Genomic_DNA"/>
</dbReference>
<dbReference type="PANTHER" id="PTHR46656:SF3">
    <property type="entry name" value="PUTATIVE-RELATED"/>
    <property type="match status" value="1"/>
</dbReference>
<dbReference type="GO" id="GO:0016757">
    <property type="term" value="F:glycosyltransferase activity"/>
    <property type="evidence" value="ECO:0007669"/>
    <property type="project" value="UniProtKB-KW"/>
</dbReference>
<keyword evidence="1" id="KW-0328">Glycosyltransferase</keyword>